<evidence type="ECO:0000256" key="10">
    <source>
        <dbReference type="PIRSR" id="PIRSR611150-1"/>
    </source>
</evidence>
<organism evidence="14 15">
    <name type="scientific">Synchytrium endobioticum</name>
    <dbReference type="NCBI Taxonomy" id="286115"/>
    <lineage>
        <taxon>Eukaryota</taxon>
        <taxon>Fungi</taxon>
        <taxon>Fungi incertae sedis</taxon>
        <taxon>Chytridiomycota</taxon>
        <taxon>Chytridiomycota incertae sedis</taxon>
        <taxon>Chytridiomycetes</taxon>
        <taxon>Synchytriales</taxon>
        <taxon>Synchytriaceae</taxon>
        <taxon>Synchytrium</taxon>
    </lineage>
</organism>
<gene>
    <name evidence="13" type="ORF">SeLEV6574_g03627</name>
    <name evidence="14" type="ORF">SeMB42_g03774</name>
</gene>
<dbReference type="SMART" id="SM01110">
    <property type="entry name" value="Cutinase"/>
    <property type="match status" value="1"/>
</dbReference>
<dbReference type="GO" id="GO:0016052">
    <property type="term" value="P:carbohydrate catabolic process"/>
    <property type="evidence" value="ECO:0007669"/>
    <property type="project" value="TreeGrafter"/>
</dbReference>
<dbReference type="InterPro" id="IPR029058">
    <property type="entry name" value="AB_hydrolase_fold"/>
</dbReference>
<comment type="function">
    <text evidence="12">Catalyzes the hydrolysis of complex carboxylic polyesters found in the cell wall of plants. Degrades cutin, a macromolecule that forms the structure of the plant cuticle.</text>
</comment>
<dbReference type="EMBL" id="QEAN01000140">
    <property type="protein sequence ID" value="TPX46271.1"/>
    <property type="molecule type" value="Genomic_DNA"/>
</dbReference>
<evidence type="ECO:0000256" key="4">
    <source>
        <dbReference type="ARBA" id="ARBA00022487"/>
    </source>
</evidence>
<keyword evidence="7 12" id="KW-0378">Hydrolase</keyword>
<evidence type="ECO:0000313" key="16">
    <source>
        <dbReference type="Proteomes" id="UP000320475"/>
    </source>
</evidence>
<evidence type="ECO:0000256" key="2">
    <source>
        <dbReference type="ARBA" id="ARBA00007534"/>
    </source>
</evidence>
<sequence length="228" mass="23633">MVQGFIISKVAISIMVMLAFLSPSSAIPLGLGFGRLSKRAASTGLRNDAIEGPCKNVVLIHARGTTEVANMGAAVGVPFATALESLMPENIGIQGVNDYPASVIEYAEGGSKTGAAFMAQTAADIMQRCPETKLVLSGYSQGGQVVHLAADMMAPEVAKKVAAVVVFGDGLGQNAPVTGVPADKVLQVCHTADLICQLPMSGVITPFHLTYILDVDTAAKFVMEKIGN</sequence>
<evidence type="ECO:0000256" key="3">
    <source>
        <dbReference type="ARBA" id="ARBA00013095"/>
    </source>
</evidence>
<feature type="disulfide bond" evidence="11">
    <location>
        <begin position="189"/>
        <end position="196"/>
    </location>
</feature>
<evidence type="ECO:0000313" key="15">
    <source>
        <dbReference type="Proteomes" id="UP000317494"/>
    </source>
</evidence>
<comment type="subcellular location">
    <subcellularLocation>
        <location evidence="1 12">Secreted</location>
    </subcellularLocation>
</comment>
<dbReference type="InterPro" id="IPR043580">
    <property type="entry name" value="CUTINASE_1"/>
</dbReference>
<evidence type="ECO:0000256" key="6">
    <source>
        <dbReference type="ARBA" id="ARBA00022729"/>
    </source>
</evidence>
<dbReference type="Pfam" id="PF01083">
    <property type="entry name" value="Cutinase"/>
    <property type="match status" value="1"/>
</dbReference>
<dbReference type="Proteomes" id="UP000317494">
    <property type="component" value="Unassembled WGS sequence"/>
</dbReference>
<comment type="similarity">
    <text evidence="2 12">Belongs to the cutinase family.</text>
</comment>
<keyword evidence="4 12" id="KW-0719">Serine esterase</keyword>
<evidence type="ECO:0000313" key="13">
    <source>
        <dbReference type="EMBL" id="TPX45823.1"/>
    </source>
</evidence>
<dbReference type="VEuPathDB" id="FungiDB:SeMB42_g03774"/>
<dbReference type="PROSITE" id="PS00155">
    <property type="entry name" value="CUTINASE_1"/>
    <property type="match status" value="1"/>
</dbReference>
<dbReference type="GO" id="GO:0005576">
    <property type="term" value="C:extracellular region"/>
    <property type="evidence" value="ECO:0007669"/>
    <property type="project" value="UniProtKB-SubCell"/>
</dbReference>
<evidence type="ECO:0000256" key="5">
    <source>
        <dbReference type="ARBA" id="ARBA00022525"/>
    </source>
</evidence>
<dbReference type="STRING" id="286115.A0A507D4L9"/>
<feature type="disulfide bond" evidence="11">
    <location>
        <begin position="54"/>
        <end position="129"/>
    </location>
</feature>
<accession>A0A507D4L9</accession>
<evidence type="ECO:0000313" key="14">
    <source>
        <dbReference type="EMBL" id="TPX46271.1"/>
    </source>
</evidence>
<evidence type="ECO:0000256" key="1">
    <source>
        <dbReference type="ARBA" id="ARBA00004613"/>
    </source>
</evidence>
<keyword evidence="15" id="KW-1185">Reference proteome</keyword>
<dbReference type="OrthoDB" id="2145652at2759"/>
<feature type="chain" id="PRO_5033899357" description="Cutinase" evidence="12">
    <location>
        <begin position="27"/>
        <end position="228"/>
    </location>
</feature>
<feature type="active site" description="Nucleophile" evidence="10">
    <location>
        <position position="140"/>
    </location>
</feature>
<dbReference type="PANTHER" id="PTHR48250">
    <property type="entry name" value="CUTINASE 2-RELATED"/>
    <property type="match status" value="1"/>
</dbReference>
<evidence type="ECO:0000256" key="7">
    <source>
        <dbReference type="ARBA" id="ARBA00022801"/>
    </source>
</evidence>
<keyword evidence="5 12" id="KW-0964">Secreted</keyword>
<protein>
    <recommendedName>
        <fullName evidence="3 12">Cutinase</fullName>
        <ecNumber evidence="3 12">3.1.1.74</ecNumber>
    </recommendedName>
</protein>
<keyword evidence="6 12" id="KW-0732">Signal</keyword>
<dbReference type="InterPro" id="IPR000675">
    <property type="entry name" value="Cutinase/axe"/>
</dbReference>
<evidence type="ECO:0000256" key="12">
    <source>
        <dbReference type="RuleBase" id="RU361263"/>
    </source>
</evidence>
<reference evidence="15 16" key="1">
    <citation type="journal article" date="2019" name="Sci. Rep.">
        <title>Comparative genomics of chytrid fungi reveal insights into the obligate biotrophic and pathogenic lifestyle of Synchytrium endobioticum.</title>
        <authorList>
            <person name="van de Vossenberg B.T.L.H."/>
            <person name="Warris S."/>
            <person name="Nguyen H.D.T."/>
            <person name="van Gent-Pelzer M.P.E."/>
            <person name="Joly D.L."/>
            <person name="van de Geest H.C."/>
            <person name="Bonants P.J.M."/>
            <person name="Smith D.S."/>
            <person name="Levesque C.A."/>
            <person name="van der Lee T.A.J."/>
        </authorList>
    </citation>
    <scope>NUCLEOTIDE SEQUENCE [LARGE SCALE GENOMIC DNA]</scope>
    <source>
        <strain evidence="13 16">LEV6574</strain>
        <strain evidence="14 15">MB42</strain>
    </source>
</reference>
<keyword evidence="8 11" id="KW-1015">Disulfide bond</keyword>
<dbReference type="GO" id="GO:0050525">
    <property type="term" value="F:cutinase activity"/>
    <property type="evidence" value="ECO:0007669"/>
    <property type="project" value="UniProtKB-UniRule"/>
</dbReference>
<dbReference type="PANTHER" id="PTHR48250:SF1">
    <property type="entry name" value="CUTINASE"/>
    <property type="match status" value="1"/>
</dbReference>
<feature type="active site" description="Proton donor/acceptor" evidence="10">
    <location>
        <position position="208"/>
    </location>
</feature>
<dbReference type="Proteomes" id="UP000320475">
    <property type="component" value="Unassembled WGS sequence"/>
</dbReference>
<proteinExistence type="inferred from homology"/>
<evidence type="ECO:0000256" key="8">
    <source>
        <dbReference type="ARBA" id="ARBA00023157"/>
    </source>
</evidence>
<dbReference type="InterPro" id="IPR011150">
    <property type="entry name" value="Cutinase_monf"/>
</dbReference>
<evidence type="ECO:0000256" key="9">
    <source>
        <dbReference type="ARBA" id="ARBA00034045"/>
    </source>
</evidence>
<feature type="active site" evidence="10">
    <location>
        <position position="193"/>
    </location>
</feature>
<comment type="caution">
    <text evidence="14">The sequence shown here is derived from an EMBL/GenBank/DDBJ whole genome shotgun (WGS) entry which is preliminary data.</text>
</comment>
<comment type="catalytic activity">
    <reaction evidence="9 12">
        <text>cutin + H2O = cutin monomers.</text>
        <dbReference type="EC" id="3.1.1.74"/>
    </reaction>
</comment>
<dbReference type="Gene3D" id="3.40.50.1820">
    <property type="entry name" value="alpha/beta hydrolase"/>
    <property type="match status" value="1"/>
</dbReference>
<feature type="signal peptide" evidence="12">
    <location>
        <begin position="1"/>
        <end position="26"/>
    </location>
</feature>
<evidence type="ECO:0000256" key="11">
    <source>
        <dbReference type="PIRSR" id="PIRSR611150-2"/>
    </source>
</evidence>
<dbReference type="EMBL" id="QEAM01000127">
    <property type="protein sequence ID" value="TPX45823.1"/>
    <property type="molecule type" value="Genomic_DNA"/>
</dbReference>
<name>A0A507D4L9_9FUNG</name>
<dbReference type="SUPFAM" id="SSF53474">
    <property type="entry name" value="alpha/beta-Hydrolases"/>
    <property type="match status" value="1"/>
</dbReference>
<dbReference type="EC" id="3.1.1.74" evidence="3 12"/>
<dbReference type="AlphaFoldDB" id="A0A507D4L9"/>